<dbReference type="NCBIfam" id="TIGR00755">
    <property type="entry name" value="ksgA"/>
    <property type="match status" value="1"/>
</dbReference>
<evidence type="ECO:0000313" key="11">
    <source>
        <dbReference type="Proteomes" id="UP000318509"/>
    </source>
</evidence>
<evidence type="ECO:0000256" key="4">
    <source>
        <dbReference type="ARBA" id="ARBA00022679"/>
    </source>
</evidence>
<dbReference type="PANTHER" id="PTHR11727">
    <property type="entry name" value="DIMETHYLADENOSINE TRANSFERASE"/>
    <property type="match status" value="1"/>
</dbReference>
<name>A0A537K4Q5_9BACT</name>
<dbReference type="InterPro" id="IPR011530">
    <property type="entry name" value="rRNA_adenine_dimethylase"/>
</dbReference>
<dbReference type="GO" id="GO:0005829">
    <property type="term" value="C:cytosol"/>
    <property type="evidence" value="ECO:0007669"/>
    <property type="project" value="TreeGrafter"/>
</dbReference>
<proteinExistence type="inferred from homology"/>
<feature type="binding site" evidence="7 8">
    <location>
        <position position="27"/>
    </location>
    <ligand>
        <name>S-adenosyl-L-methionine</name>
        <dbReference type="ChEBI" id="CHEBI:59789"/>
    </ligand>
</feature>
<sequence length="286" mass="29982">MATPAGTRAILRQFGIRPSKRWGQHFLVSAQALGRTLAAAALTPSDSVLEVGAGVGTLTAGLAERAGWVTAVEVDRGLLEALHTTVGGRPNVRIVPGDVLALPPAALFDGPPDAPRKVVANLPYNIASAVLMRLLEAPLGLTLLVVTVQREVAERIAAPPGGRDYGILSVATQYHAAPRILARIPPGAFLPRPKVASALVELKPHRTPPASVPDEQTFFRVVTAGFGQRRKMLSNALAAGLDLPRGVVERACAEAGVDPRARAETLGLAAFASLARALFPHLRPPP</sequence>
<comment type="similarity">
    <text evidence="7">Belongs to the class I-like SAM-binding methyltransferase superfamily. rRNA adenine N(6)-methyltransferase family. RsmA subfamily.</text>
</comment>
<dbReference type="SUPFAM" id="SSF53335">
    <property type="entry name" value="S-adenosyl-L-methionine-dependent methyltransferases"/>
    <property type="match status" value="1"/>
</dbReference>
<dbReference type="Gene3D" id="1.10.8.100">
    <property type="entry name" value="Ribosomal RNA adenine dimethylase-like, domain 2"/>
    <property type="match status" value="1"/>
</dbReference>
<keyword evidence="5 7" id="KW-0949">S-adenosyl-L-methionine</keyword>
<evidence type="ECO:0000256" key="6">
    <source>
        <dbReference type="ARBA" id="ARBA00022884"/>
    </source>
</evidence>
<dbReference type="AlphaFoldDB" id="A0A537K4Q5"/>
<dbReference type="PROSITE" id="PS51689">
    <property type="entry name" value="SAM_RNA_A_N6_MT"/>
    <property type="match status" value="1"/>
</dbReference>
<evidence type="ECO:0000313" key="10">
    <source>
        <dbReference type="EMBL" id="TMI90753.1"/>
    </source>
</evidence>
<keyword evidence="3 7" id="KW-0489">Methyltransferase</keyword>
<dbReference type="InterPro" id="IPR001737">
    <property type="entry name" value="KsgA/Erm"/>
</dbReference>
<dbReference type="InterPro" id="IPR029063">
    <property type="entry name" value="SAM-dependent_MTases_sf"/>
</dbReference>
<evidence type="ECO:0000256" key="5">
    <source>
        <dbReference type="ARBA" id="ARBA00022691"/>
    </source>
</evidence>
<feature type="binding site" evidence="7 8">
    <location>
        <position position="52"/>
    </location>
    <ligand>
        <name>S-adenosyl-L-methionine</name>
        <dbReference type="ChEBI" id="CHEBI:59789"/>
    </ligand>
</feature>
<comment type="catalytic activity">
    <reaction evidence="7">
        <text>adenosine(1518)/adenosine(1519) in 16S rRNA + 4 S-adenosyl-L-methionine = N(6)-dimethyladenosine(1518)/N(6)-dimethyladenosine(1519) in 16S rRNA + 4 S-adenosyl-L-homocysteine + 4 H(+)</text>
        <dbReference type="Rhea" id="RHEA:19609"/>
        <dbReference type="Rhea" id="RHEA-COMP:10232"/>
        <dbReference type="Rhea" id="RHEA-COMP:10233"/>
        <dbReference type="ChEBI" id="CHEBI:15378"/>
        <dbReference type="ChEBI" id="CHEBI:57856"/>
        <dbReference type="ChEBI" id="CHEBI:59789"/>
        <dbReference type="ChEBI" id="CHEBI:74411"/>
        <dbReference type="ChEBI" id="CHEBI:74493"/>
        <dbReference type="EC" id="2.1.1.182"/>
    </reaction>
</comment>
<organism evidence="10 11">
    <name type="scientific">Candidatus Segetimicrobium genomatis</name>
    <dbReference type="NCBI Taxonomy" id="2569760"/>
    <lineage>
        <taxon>Bacteria</taxon>
        <taxon>Bacillati</taxon>
        <taxon>Candidatus Sysuimicrobiota</taxon>
        <taxon>Candidatus Sysuimicrobiia</taxon>
        <taxon>Candidatus Sysuimicrobiales</taxon>
        <taxon>Candidatus Segetimicrobiaceae</taxon>
        <taxon>Candidatus Segetimicrobium</taxon>
    </lineage>
</organism>
<keyword evidence="2 7" id="KW-0698">rRNA processing</keyword>
<evidence type="ECO:0000256" key="7">
    <source>
        <dbReference type="HAMAP-Rule" id="MF_00607"/>
    </source>
</evidence>
<keyword evidence="6 7" id="KW-0694">RNA-binding</keyword>
<dbReference type="EMBL" id="VBAK01000107">
    <property type="protein sequence ID" value="TMI90753.1"/>
    <property type="molecule type" value="Genomic_DNA"/>
</dbReference>
<evidence type="ECO:0000259" key="9">
    <source>
        <dbReference type="SMART" id="SM00650"/>
    </source>
</evidence>
<comment type="function">
    <text evidence="7">Specifically dimethylates two adjacent adenosines (A1518 and A1519) in the loop of a conserved hairpin near the 3'-end of 16S rRNA in the 30S particle. May play a critical role in biogenesis of 30S subunits.</text>
</comment>
<dbReference type="InterPro" id="IPR020596">
    <property type="entry name" value="rRNA_Ade_Mease_Trfase_CS"/>
</dbReference>
<feature type="binding site" evidence="7 8">
    <location>
        <position position="98"/>
    </location>
    <ligand>
        <name>S-adenosyl-L-methionine</name>
        <dbReference type="ChEBI" id="CHEBI:59789"/>
    </ligand>
</feature>
<evidence type="ECO:0000256" key="2">
    <source>
        <dbReference type="ARBA" id="ARBA00022552"/>
    </source>
</evidence>
<evidence type="ECO:0000256" key="3">
    <source>
        <dbReference type="ARBA" id="ARBA00022603"/>
    </source>
</evidence>
<keyword evidence="1 7" id="KW-0963">Cytoplasm</keyword>
<comment type="subcellular location">
    <subcellularLocation>
        <location evidence="7">Cytoplasm</location>
    </subcellularLocation>
</comment>
<feature type="binding site" evidence="7 8">
    <location>
        <position position="121"/>
    </location>
    <ligand>
        <name>S-adenosyl-L-methionine</name>
        <dbReference type="ChEBI" id="CHEBI:59789"/>
    </ligand>
</feature>
<feature type="domain" description="Ribosomal RNA adenine methylase transferase N-terminal" evidence="9">
    <location>
        <begin position="32"/>
        <end position="206"/>
    </location>
</feature>
<protein>
    <recommendedName>
        <fullName evidence="7">Ribosomal RNA small subunit methyltransferase A</fullName>
        <ecNumber evidence="7">2.1.1.182</ecNumber>
    </recommendedName>
    <alternativeName>
        <fullName evidence="7">16S rRNA (adenine(1518)-N(6)/adenine(1519)-N(6))-dimethyltransferase</fullName>
    </alternativeName>
    <alternativeName>
        <fullName evidence="7">16S rRNA dimethyladenosine transferase</fullName>
    </alternativeName>
    <alternativeName>
        <fullName evidence="7">16S rRNA dimethylase</fullName>
    </alternativeName>
    <alternativeName>
        <fullName evidence="7">S-adenosylmethionine-6-N', N'-adenosyl(rRNA) dimethyltransferase</fullName>
    </alternativeName>
</protein>
<reference evidence="10 11" key="1">
    <citation type="journal article" date="2019" name="Nat. Microbiol.">
        <title>Mediterranean grassland soil C-N compound turnover is dependent on rainfall and depth, and is mediated by genomically divergent microorganisms.</title>
        <authorList>
            <person name="Diamond S."/>
            <person name="Andeer P.F."/>
            <person name="Li Z."/>
            <person name="Crits-Christoph A."/>
            <person name="Burstein D."/>
            <person name="Anantharaman K."/>
            <person name="Lane K.R."/>
            <person name="Thomas B.C."/>
            <person name="Pan C."/>
            <person name="Northen T.R."/>
            <person name="Banfield J.F."/>
        </authorList>
    </citation>
    <scope>NUCLEOTIDE SEQUENCE [LARGE SCALE GENOMIC DNA]</scope>
    <source>
        <strain evidence="10">NP_3</strain>
    </source>
</reference>
<keyword evidence="4 7" id="KW-0808">Transferase</keyword>
<dbReference type="HAMAP" id="MF_00607">
    <property type="entry name" value="16SrRNA_methyltr_A"/>
    <property type="match status" value="1"/>
</dbReference>
<dbReference type="GO" id="GO:0003723">
    <property type="term" value="F:RNA binding"/>
    <property type="evidence" value="ECO:0007669"/>
    <property type="project" value="UniProtKB-UniRule"/>
</dbReference>
<feature type="binding site" evidence="7 8">
    <location>
        <position position="25"/>
    </location>
    <ligand>
        <name>S-adenosyl-L-methionine</name>
        <dbReference type="ChEBI" id="CHEBI:59789"/>
    </ligand>
</feature>
<evidence type="ECO:0000256" key="1">
    <source>
        <dbReference type="ARBA" id="ARBA00022490"/>
    </source>
</evidence>
<dbReference type="PROSITE" id="PS01131">
    <property type="entry name" value="RRNA_A_DIMETH"/>
    <property type="match status" value="1"/>
</dbReference>
<dbReference type="InterPro" id="IPR020598">
    <property type="entry name" value="rRNA_Ade_methylase_Trfase_N"/>
</dbReference>
<dbReference type="Proteomes" id="UP000318509">
    <property type="component" value="Unassembled WGS sequence"/>
</dbReference>
<dbReference type="Pfam" id="PF00398">
    <property type="entry name" value="RrnaAD"/>
    <property type="match status" value="1"/>
</dbReference>
<dbReference type="EC" id="2.1.1.182" evidence="7"/>
<accession>A0A537K4Q5</accession>
<evidence type="ECO:0000256" key="8">
    <source>
        <dbReference type="PROSITE-ProRule" id="PRU01026"/>
    </source>
</evidence>
<dbReference type="InterPro" id="IPR023165">
    <property type="entry name" value="rRNA_Ade_diMease-like_C"/>
</dbReference>
<gene>
    <name evidence="7 10" type="primary">rsmA</name>
    <name evidence="7" type="synonym">ksgA</name>
    <name evidence="10" type="ORF">E6H00_05900</name>
</gene>
<dbReference type="PANTHER" id="PTHR11727:SF7">
    <property type="entry name" value="DIMETHYLADENOSINE TRANSFERASE-RELATED"/>
    <property type="match status" value="1"/>
</dbReference>
<dbReference type="CDD" id="cd02440">
    <property type="entry name" value="AdoMet_MTases"/>
    <property type="match status" value="1"/>
</dbReference>
<dbReference type="SMART" id="SM00650">
    <property type="entry name" value="rADc"/>
    <property type="match status" value="1"/>
</dbReference>
<feature type="binding site" evidence="7 8">
    <location>
        <position position="73"/>
    </location>
    <ligand>
        <name>S-adenosyl-L-methionine</name>
        <dbReference type="ChEBI" id="CHEBI:59789"/>
    </ligand>
</feature>
<dbReference type="Gene3D" id="3.40.50.150">
    <property type="entry name" value="Vaccinia Virus protein VP39"/>
    <property type="match status" value="1"/>
</dbReference>
<dbReference type="GO" id="GO:0052908">
    <property type="term" value="F:16S rRNA (adenine(1518)-N(6)/adenine(1519)-N(6))-dimethyltransferase activity"/>
    <property type="evidence" value="ECO:0007669"/>
    <property type="project" value="UniProtKB-EC"/>
</dbReference>
<comment type="caution">
    <text evidence="10">The sequence shown here is derived from an EMBL/GenBank/DDBJ whole genome shotgun (WGS) entry which is preliminary data.</text>
</comment>